<protein>
    <submittedName>
        <fullName evidence="1">Uncharacterized protein</fullName>
    </submittedName>
</protein>
<dbReference type="Proteomes" id="UP001066276">
    <property type="component" value="Chromosome 2_2"/>
</dbReference>
<evidence type="ECO:0000313" key="2">
    <source>
        <dbReference type="Proteomes" id="UP001066276"/>
    </source>
</evidence>
<sequence length="182" mass="19546">MRLGDGPPVTEPRPSAPAADAASALRARRRSFCRQDGIIAGWAVSAISPWLAIAQDGHLTVPSNGPYAGLIYSLDDSKQTGGPQSPVVTLDAGSMLSIFSCMVYQADVTTVPQQMEAFLSTSPFVKLSPFQKVALEESLQPEEIRITISQIACTETPGMDGLSIEYYATYSVHLVQPLLKVF</sequence>
<organism evidence="1 2">
    <name type="scientific">Pleurodeles waltl</name>
    <name type="common">Iberian ribbed newt</name>
    <dbReference type="NCBI Taxonomy" id="8319"/>
    <lineage>
        <taxon>Eukaryota</taxon>
        <taxon>Metazoa</taxon>
        <taxon>Chordata</taxon>
        <taxon>Craniata</taxon>
        <taxon>Vertebrata</taxon>
        <taxon>Euteleostomi</taxon>
        <taxon>Amphibia</taxon>
        <taxon>Batrachia</taxon>
        <taxon>Caudata</taxon>
        <taxon>Salamandroidea</taxon>
        <taxon>Salamandridae</taxon>
        <taxon>Pleurodelinae</taxon>
        <taxon>Pleurodeles</taxon>
    </lineage>
</organism>
<accession>A0AAV7UU05</accession>
<dbReference type="AlphaFoldDB" id="A0AAV7UU05"/>
<evidence type="ECO:0000313" key="1">
    <source>
        <dbReference type="EMBL" id="KAJ1192544.1"/>
    </source>
</evidence>
<name>A0AAV7UU05_PLEWA</name>
<proteinExistence type="predicted"/>
<gene>
    <name evidence="1" type="ORF">NDU88_001851</name>
</gene>
<keyword evidence="2" id="KW-1185">Reference proteome</keyword>
<reference evidence="1" key="1">
    <citation type="journal article" date="2022" name="bioRxiv">
        <title>Sequencing and chromosome-scale assembly of the giantPleurodeles waltlgenome.</title>
        <authorList>
            <person name="Brown T."/>
            <person name="Elewa A."/>
            <person name="Iarovenko S."/>
            <person name="Subramanian E."/>
            <person name="Araus A.J."/>
            <person name="Petzold A."/>
            <person name="Susuki M."/>
            <person name="Suzuki K.-i.T."/>
            <person name="Hayashi T."/>
            <person name="Toyoda A."/>
            <person name="Oliveira C."/>
            <person name="Osipova E."/>
            <person name="Leigh N.D."/>
            <person name="Simon A."/>
            <person name="Yun M.H."/>
        </authorList>
    </citation>
    <scope>NUCLEOTIDE SEQUENCE</scope>
    <source>
        <strain evidence="1">20211129_DDA</strain>
        <tissue evidence="1">Liver</tissue>
    </source>
</reference>
<dbReference type="EMBL" id="JANPWB010000004">
    <property type="protein sequence ID" value="KAJ1192544.1"/>
    <property type="molecule type" value="Genomic_DNA"/>
</dbReference>
<comment type="caution">
    <text evidence="1">The sequence shown here is derived from an EMBL/GenBank/DDBJ whole genome shotgun (WGS) entry which is preliminary data.</text>
</comment>